<evidence type="ECO:0000313" key="3">
    <source>
        <dbReference type="EMBL" id="TDR20804.1"/>
    </source>
</evidence>
<protein>
    <submittedName>
        <fullName evidence="3">Fimbrial assembly protein PilN</fullName>
    </submittedName>
</protein>
<dbReference type="InterPro" id="IPR007813">
    <property type="entry name" value="PilN"/>
</dbReference>
<organism evidence="3 4">
    <name type="scientific">Marinicella litoralis</name>
    <dbReference type="NCBI Taxonomy" id="644220"/>
    <lineage>
        <taxon>Bacteria</taxon>
        <taxon>Pseudomonadati</taxon>
        <taxon>Pseudomonadota</taxon>
        <taxon>Gammaproteobacteria</taxon>
        <taxon>Lysobacterales</taxon>
        <taxon>Marinicellaceae</taxon>
        <taxon>Marinicella</taxon>
    </lineage>
</organism>
<feature type="coiled-coil region" evidence="1">
    <location>
        <begin position="244"/>
        <end position="271"/>
    </location>
</feature>
<evidence type="ECO:0000313" key="4">
    <source>
        <dbReference type="Proteomes" id="UP000295724"/>
    </source>
</evidence>
<keyword evidence="2" id="KW-0472">Membrane</keyword>
<keyword evidence="2" id="KW-1133">Transmembrane helix</keyword>
<dbReference type="Gene3D" id="3.30.420.40">
    <property type="match status" value="1"/>
</dbReference>
<dbReference type="SUPFAM" id="SSF53067">
    <property type="entry name" value="Actin-like ATPase domain"/>
    <property type="match status" value="1"/>
</dbReference>
<dbReference type="Pfam" id="PF11104">
    <property type="entry name" value="PilM_2"/>
    <property type="match status" value="1"/>
</dbReference>
<gene>
    <name evidence="3" type="ORF">C8D91_1782</name>
</gene>
<comment type="caution">
    <text evidence="3">The sequence shown here is derived from an EMBL/GenBank/DDBJ whole genome shotgun (WGS) entry which is preliminary data.</text>
</comment>
<dbReference type="PANTHER" id="PTHR40278">
    <property type="entry name" value="DNA UTILIZATION PROTEIN HOFN"/>
    <property type="match status" value="1"/>
</dbReference>
<keyword evidence="4" id="KW-1185">Reference proteome</keyword>
<reference evidence="3 4" key="1">
    <citation type="submission" date="2019-03" db="EMBL/GenBank/DDBJ databases">
        <title>Genomic Encyclopedia of Type Strains, Phase IV (KMG-IV): sequencing the most valuable type-strain genomes for metagenomic binning, comparative biology and taxonomic classification.</title>
        <authorList>
            <person name="Goeker M."/>
        </authorList>
    </citation>
    <scope>NUCLEOTIDE SEQUENCE [LARGE SCALE GENOMIC DNA]</scope>
    <source>
        <strain evidence="3 4">DSM 25488</strain>
    </source>
</reference>
<keyword evidence="2" id="KW-0812">Transmembrane</keyword>
<keyword evidence="1" id="KW-0175">Coiled coil</keyword>
<evidence type="ECO:0000256" key="1">
    <source>
        <dbReference type="SAM" id="Coils"/>
    </source>
</evidence>
<dbReference type="Gene3D" id="3.30.1490.300">
    <property type="match status" value="1"/>
</dbReference>
<name>A0A4R6XS06_9GAMM</name>
<dbReference type="EMBL" id="SNZB01000003">
    <property type="protein sequence ID" value="TDR20804.1"/>
    <property type="molecule type" value="Genomic_DNA"/>
</dbReference>
<evidence type="ECO:0000256" key="2">
    <source>
        <dbReference type="SAM" id="Phobius"/>
    </source>
</evidence>
<dbReference type="Proteomes" id="UP000295724">
    <property type="component" value="Unassembled WGS sequence"/>
</dbReference>
<dbReference type="PANTHER" id="PTHR40278:SF1">
    <property type="entry name" value="DNA UTILIZATION PROTEIN HOFN"/>
    <property type="match status" value="1"/>
</dbReference>
<dbReference type="RefSeq" id="WP_099018628.1">
    <property type="nucleotide sequence ID" value="NZ_NIHB01000001.1"/>
</dbReference>
<dbReference type="InterPro" id="IPR005883">
    <property type="entry name" value="PilM"/>
</dbReference>
<sequence length="383" mass="43665">MTNYLEKVIEPVNQWYQTSSIHAFFEWWTSELKSLIPKSYRENLFPDSKQILIKQVDGDDEVQIWQQHNNEIDLVEFDDSVKGKEWWHQLNHYVAGSDQETKVTFLLKESDVLSREVAMPIVVINDIDSVLSFELDKYLPFTAADVAYDFRKGQVEEGSEKFPVLLTAVKKEKLKEIVEQTESKGLKLSAIDVNVGVGEQPEAMGVNLMPKSLRMKKDWTSLKWHAGLAAVTLLMLSFVMYTSLNNKRAKIQSLEVQVDELKKDARRAKMIETQLNESIQAANFLGNLKQNIPSRVVMIGELTKKIPVNTYLTRIVIDDEKLEIVGESDNANALVPILNQSDLWYEPQIIGNVTQGRTGKEKFTIKSDLKPMDVDIEENANGS</sequence>
<dbReference type="OrthoDB" id="5621075at2"/>
<feature type="transmembrane region" description="Helical" evidence="2">
    <location>
        <begin position="224"/>
        <end position="244"/>
    </location>
</feature>
<accession>A0A4R6XS06</accession>
<dbReference type="InterPro" id="IPR052534">
    <property type="entry name" value="Extracell_DNA_Util/SecSys_Comp"/>
</dbReference>
<dbReference type="AlphaFoldDB" id="A0A4R6XS06"/>
<dbReference type="Pfam" id="PF05137">
    <property type="entry name" value="PilN"/>
    <property type="match status" value="1"/>
</dbReference>
<proteinExistence type="predicted"/>
<dbReference type="InterPro" id="IPR043129">
    <property type="entry name" value="ATPase_NBD"/>
</dbReference>